<dbReference type="Pfam" id="PF01381">
    <property type="entry name" value="HTH_3"/>
    <property type="match status" value="1"/>
</dbReference>
<evidence type="ECO:0000256" key="1">
    <source>
        <dbReference type="ARBA" id="ARBA00023125"/>
    </source>
</evidence>
<feature type="transmembrane region" description="Helical" evidence="2">
    <location>
        <begin position="186"/>
        <end position="203"/>
    </location>
</feature>
<keyword evidence="1" id="KW-0238">DNA-binding</keyword>
<keyword evidence="5" id="KW-1185">Reference proteome</keyword>
<gene>
    <name evidence="4" type="ORF">CYJ34_00715</name>
</gene>
<keyword evidence="2" id="KW-0472">Membrane</keyword>
<proteinExistence type="predicted"/>
<dbReference type="GO" id="GO:0003677">
    <property type="term" value="F:DNA binding"/>
    <property type="evidence" value="ECO:0007669"/>
    <property type="project" value="UniProtKB-KW"/>
</dbReference>
<feature type="transmembrane region" description="Helical" evidence="2">
    <location>
        <begin position="215"/>
        <end position="233"/>
    </location>
</feature>
<name>A0A2I1MAX2_9FIRM</name>
<organism evidence="4 5">
    <name type="scientific">Anaerococcus octavius</name>
    <dbReference type="NCBI Taxonomy" id="54007"/>
    <lineage>
        <taxon>Bacteria</taxon>
        <taxon>Bacillati</taxon>
        <taxon>Bacillota</taxon>
        <taxon>Tissierellia</taxon>
        <taxon>Tissierellales</taxon>
        <taxon>Peptoniphilaceae</taxon>
        <taxon>Anaerococcus</taxon>
    </lineage>
</organism>
<dbReference type="Gene3D" id="1.10.260.40">
    <property type="entry name" value="lambda repressor-like DNA-binding domains"/>
    <property type="match status" value="1"/>
</dbReference>
<keyword evidence="2" id="KW-1133">Transmembrane helix</keyword>
<feature type="transmembrane region" description="Helical" evidence="2">
    <location>
        <begin position="283"/>
        <end position="302"/>
    </location>
</feature>
<dbReference type="PROSITE" id="PS50943">
    <property type="entry name" value="HTH_CROC1"/>
    <property type="match status" value="1"/>
</dbReference>
<dbReference type="SMART" id="SM00530">
    <property type="entry name" value="HTH_XRE"/>
    <property type="match status" value="1"/>
</dbReference>
<keyword evidence="2" id="KW-0812">Transmembrane</keyword>
<dbReference type="InterPro" id="IPR010982">
    <property type="entry name" value="Lambda_DNA-bd_dom_sf"/>
</dbReference>
<dbReference type="PANTHER" id="PTHR46558:SF13">
    <property type="entry name" value="HTH-TYPE TRANSCRIPTIONAL REGULATOR IMMR"/>
    <property type="match status" value="1"/>
</dbReference>
<dbReference type="InterPro" id="IPR001387">
    <property type="entry name" value="Cro/C1-type_HTH"/>
</dbReference>
<dbReference type="RefSeq" id="WP_101539431.1">
    <property type="nucleotide sequence ID" value="NZ_PKGS01000001.1"/>
</dbReference>
<dbReference type="PANTHER" id="PTHR46558">
    <property type="entry name" value="TRACRIPTIONAL REGULATORY PROTEIN-RELATED-RELATED"/>
    <property type="match status" value="1"/>
</dbReference>
<sequence>MILADKIINLRKKEGMTQEDLASQIGVSRQSVSKWESSMAMPDLDKIIKLSKIFSVSTDFLLDDDLGMEQIIVDEKVEETSRLIDLDLLNQYYAAYEKVARFMSLATILAVVSPIAFMALADINESLGIIIFLALIALAVGLFINSGFAASKFDFIEKEPYNFSYGVEGVIKKNLDEYQPTLKRNMILAIAIFILSPAVYVLAENIGVRNNIPVYLFLILTAIGASLMGYSMIKYSSYKDILKYRDPKVQKKEGLAGKASGILWMLTVCIYLAYSFMTGNWHNSWVIFVVATFIQIVIAIIFD</sequence>
<reference evidence="4 5" key="1">
    <citation type="submission" date="2017-12" db="EMBL/GenBank/DDBJ databases">
        <title>Phylogenetic diversity of female urinary microbiome.</title>
        <authorList>
            <person name="Thomas-White K."/>
            <person name="Wolfe A.J."/>
        </authorList>
    </citation>
    <scope>NUCLEOTIDE SEQUENCE [LARGE SCALE GENOMIC DNA]</scope>
    <source>
        <strain evidence="4 5">UMB0119</strain>
    </source>
</reference>
<dbReference type="CDD" id="cd00093">
    <property type="entry name" value="HTH_XRE"/>
    <property type="match status" value="1"/>
</dbReference>
<comment type="caution">
    <text evidence="4">The sequence shown here is derived from an EMBL/GenBank/DDBJ whole genome shotgun (WGS) entry which is preliminary data.</text>
</comment>
<dbReference type="Proteomes" id="UP000234335">
    <property type="component" value="Unassembled WGS sequence"/>
</dbReference>
<feature type="transmembrane region" description="Helical" evidence="2">
    <location>
        <begin position="127"/>
        <end position="148"/>
    </location>
</feature>
<feature type="transmembrane region" description="Helical" evidence="2">
    <location>
        <begin position="102"/>
        <end position="121"/>
    </location>
</feature>
<feature type="transmembrane region" description="Helical" evidence="2">
    <location>
        <begin position="254"/>
        <end position="277"/>
    </location>
</feature>
<evidence type="ECO:0000259" key="3">
    <source>
        <dbReference type="PROSITE" id="PS50943"/>
    </source>
</evidence>
<dbReference type="EMBL" id="PKGS01000001">
    <property type="protein sequence ID" value="PKZ17262.1"/>
    <property type="molecule type" value="Genomic_DNA"/>
</dbReference>
<evidence type="ECO:0000313" key="5">
    <source>
        <dbReference type="Proteomes" id="UP000234335"/>
    </source>
</evidence>
<protein>
    <recommendedName>
        <fullName evidence="3">HTH cro/C1-type domain-containing protein</fullName>
    </recommendedName>
</protein>
<dbReference type="SUPFAM" id="SSF47413">
    <property type="entry name" value="lambda repressor-like DNA-binding domains"/>
    <property type="match status" value="1"/>
</dbReference>
<evidence type="ECO:0000256" key="2">
    <source>
        <dbReference type="SAM" id="Phobius"/>
    </source>
</evidence>
<feature type="domain" description="HTH cro/C1-type" evidence="3">
    <location>
        <begin position="7"/>
        <end position="61"/>
    </location>
</feature>
<evidence type="ECO:0000313" key="4">
    <source>
        <dbReference type="EMBL" id="PKZ17262.1"/>
    </source>
</evidence>
<accession>A0A2I1MAX2</accession>
<dbReference type="AlphaFoldDB" id="A0A2I1MAX2"/>